<reference evidence="2 3" key="1">
    <citation type="journal article" date="2012" name="Stand. Genomic Sci.">
        <title>Complete genome sequence of the melanogenic marine bacterium Marinomonas mediterranea type strain (MMB-1(T)).</title>
        <authorList>
            <person name="Lucas-Elio P."/>
            <person name="Goodwin L."/>
            <person name="Woyke T."/>
            <person name="Pitluck S."/>
            <person name="Nolan M."/>
            <person name="Kyrpides N.C."/>
            <person name="Detter J.C."/>
            <person name="Copeland A."/>
            <person name="Teshima H."/>
            <person name="Bruce D."/>
            <person name="Detter C."/>
            <person name="Tapia R."/>
            <person name="Han S."/>
            <person name="Land M.L."/>
            <person name="Ivanova N."/>
            <person name="Mikhailova N."/>
            <person name="Johnston A.W."/>
            <person name="Sanchez-Amat A."/>
        </authorList>
    </citation>
    <scope>NUCLEOTIDE SEQUENCE [LARGE SCALE GENOMIC DNA]</scope>
    <source>
        <strain evidence="3">ATCC 700492 / JCM 21426 / NBRC 103028 / MMB-1</strain>
    </source>
</reference>
<dbReference type="RefSeq" id="WP_013660092.1">
    <property type="nucleotide sequence ID" value="NC_015276.1"/>
</dbReference>
<dbReference type="PATRIC" id="fig|717774.3.peg.952"/>
<dbReference type="InterPro" id="IPR021329">
    <property type="entry name" value="DUF2938"/>
</dbReference>
<keyword evidence="3" id="KW-1185">Reference proteome</keyword>
<dbReference type="HOGENOM" id="CLU_116614_0_0_6"/>
<dbReference type="Pfam" id="PF11158">
    <property type="entry name" value="DUF2938"/>
    <property type="match status" value="1"/>
</dbReference>
<evidence type="ECO:0000313" key="3">
    <source>
        <dbReference type="Proteomes" id="UP000001062"/>
    </source>
</evidence>
<dbReference type="Proteomes" id="UP000001062">
    <property type="component" value="Chromosome"/>
</dbReference>
<keyword evidence="1" id="KW-1133">Transmembrane helix</keyword>
<dbReference type="KEGG" id="mme:Marme_0912"/>
<sequence length="160" mass="17823">MNDLFTTVFIGLIATIVMDIWGIIRQRLLSIPLSYDFVGRWVAYFPRGKFRHSSISSSPRVRHERIIGWLTHYLTGVLFALFFIGACGTQWLDTPSLMPAMIVGGTTVAFPFLIMQPALGMGIAASQTPYPLFARIQSIVMHLIFGVGLFVGGLILQAFR</sequence>
<keyword evidence="1" id="KW-0812">Transmembrane</keyword>
<accession>F2K3T8</accession>
<evidence type="ECO:0000313" key="2">
    <source>
        <dbReference type="EMBL" id="ADZ90187.1"/>
    </source>
</evidence>
<protein>
    <recommendedName>
        <fullName evidence="4">DUF2938 domain-containing protein</fullName>
    </recommendedName>
</protein>
<dbReference type="eggNOG" id="ENOG5031TIF">
    <property type="taxonomic scope" value="Bacteria"/>
</dbReference>
<feature type="transmembrane region" description="Helical" evidence="1">
    <location>
        <begin position="66"/>
        <end position="91"/>
    </location>
</feature>
<feature type="transmembrane region" description="Helical" evidence="1">
    <location>
        <begin position="6"/>
        <end position="24"/>
    </location>
</feature>
<organism evidence="2 3">
    <name type="scientific">Marinomonas mediterranea (strain ATCC 700492 / JCM 21426 / NBRC 103028 / MMB-1)</name>
    <dbReference type="NCBI Taxonomy" id="717774"/>
    <lineage>
        <taxon>Bacteria</taxon>
        <taxon>Pseudomonadati</taxon>
        <taxon>Pseudomonadota</taxon>
        <taxon>Gammaproteobacteria</taxon>
        <taxon>Oceanospirillales</taxon>
        <taxon>Oceanospirillaceae</taxon>
        <taxon>Marinomonas</taxon>
    </lineage>
</organism>
<evidence type="ECO:0000256" key="1">
    <source>
        <dbReference type="SAM" id="Phobius"/>
    </source>
</evidence>
<keyword evidence="1" id="KW-0472">Membrane</keyword>
<feature type="transmembrane region" description="Helical" evidence="1">
    <location>
        <begin position="97"/>
        <end position="119"/>
    </location>
</feature>
<feature type="transmembrane region" description="Helical" evidence="1">
    <location>
        <begin position="139"/>
        <end position="159"/>
    </location>
</feature>
<name>F2K3T8_MARM1</name>
<dbReference type="AlphaFoldDB" id="F2K3T8"/>
<gene>
    <name evidence="2" type="ordered locus">Marme_0912</name>
</gene>
<proteinExistence type="predicted"/>
<evidence type="ECO:0008006" key="4">
    <source>
        <dbReference type="Google" id="ProtNLM"/>
    </source>
</evidence>
<dbReference type="EMBL" id="CP002583">
    <property type="protein sequence ID" value="ADZ90187.1"/>
    <property type="molecule type" value="Genomic_DNA"/>
</dbReference>